<organism evidence="3 4">
    <name type="scientific">Mediterraneibacter catenae</name>
    <dbReference type="NCBI Taxonomy" id="2594882"/>
    <lineage>
        <taxon>Bacteria</taxon>
        <taxon>Bacillati</taxon>
        <taxon>Bacillota</taxon>
        <taxon>Clostridia</taxon>
        <taxon>Lachnospirales</taxon>
        <taxon>Lachnospiraceae</taxon>
        <taxon>Mediterraneibacter</taxon>
    </lineage>
</organism>
<accession>A0A5M9HW05</accession>
<dbReference type="Gene3D" id="3.40.50.2000">
    <property type="entry name" value="Glycogen Phosphorylase B"/>
    <property type="match status" value="2"/>
</dbReference>
<dbReference type="Pfam" id="PF13439">
    <property type="entry name" value="Glyco_transf_4"/>
    <property type="match status" value="1"/>
</dbReference>
<dbReference type="RefSeq" id="WP_150310986.1">
    <property type="nucleotide sequence ID" value="NZ_VMSO01000011.1"/>
</dbReference>
<name>A0A5M9HW05_9FIRM</name>
<feature type="domain" description="Glycosyl transferase family 1" evidence="1">
    <location>
        <begin position="184"/>
        <end position="343"/>
    </location>
</feature>
<dbReference type="PANTHER" id="PTHR12526">
    <property type="entry name" value="GLYCOSYLTRANSFERASE"/>
    <property type="match status" value="1"/>
</dbReference>
<dbReference type="Pfam" id="PF00534">
    <property type="entry name" value="Glycos_transf_1"/>
    <property type="match status" value="1"/>
</dbReference>
<proteinExistence type="predicted"/>
<reference evidence="3" key="1">
    <citation type="submission" date="2019-07" db="EMBL/GenBank/DDBJ databases">
        <authorList>
            <person name="Wongkuna S."/>
            <person name="Scaria J."/>
        </authorList>
    </citation>
    <scope>NUCLEOTIDE SEQUENCE [LARGE SCALE GENOMIC DNA]</scope>
    <source>
        <strain evidence="3">SW178</strain>
    </source>
</reference>
<keyword evidence="3" id="KW-0808">Transferase</keyword>
<dbReference type="PANTHER" id="PTHR12526:SF630">
    <property type="entry name" value="GLYCOSYLTRANSFERASE"/>
    <property type="match status" value="1"/>
</dbReference>
<dbReference type="InterPro" id="IPR001296">
    <property type="entry name" value="Glyco_trans_1"/>
</dbReference>
<evidence type="ECO:0000259" key="2">
    <source>
        <dbReference type="Pfam" id="PF13439"/>
    </source>
</evidence>
<comment type="caution">
    <text evidence="3">The sequence shown here is derived from an EMBL/GenBank/DDBJ whole genome shotgun (WGS) entry which is preliminary data.</text>
</comment>
<sequence length="366" mass="42135">MKNVLIIIGKLIIGGAERVGRDIGYYADKKKYRIHYLVFEDDICAYEKELTDAGCIIHHMDPPSSGYVRYYRNLCELIKRQQIDIIHAHTMFNSGWAMLAGWQQRVPVRISHSHSIRGPEHRGFVKNLYEKTMRVMIRLFATDYVACGKGAGEWLYGKKFFEKNGTVIYNGIGLDQYIYDENERNKVREKYGLQKKFIIGHAGHFAPVKNQGFLLELMPEIIRRRPDAFLMLLGDGQNRRKFEDEAIKLGLQDKVLMTGNVKNVGAYMSAMDIFTFPSLYEGMPLALVEAQSNGLPCIISAKIPKDVYLTDLIRSLPLENSAEQWIEAITKAGRNHSEKYGERMKELGFDRNGMLQKIYELYERAE</sequence>
<protein>
    <submittedName>
        <fullName evidence="3">Glycosyltransferase family 1 protein</fullName>
    </submittedName>
</protein>
<gene>
    <name evidence="3" type="ORF">FNY66_09630</name>
</gene>
<dbReference type="AlphaFoldDB" id="A0A5M9HW05"/>
<keyword evidence="4" id="KW-1185">Reference proteome</keyword>
<evidence type="ECO:0000313" key="4">
    <source>
        <dbReference type="Proteomes" id="UP000322025"/>
    </source>
</evidence>
<dbReference type="EMBL" id="VMSO01000011">
    <property type="protein sequence ID" value="KAA8501160.1"/>
    <property type="molecule type" value="Genomic_DNA"/>
</dbReference>
<dbReference type="GO" id="GO:0016757">
    <property type="term" value="F:glycosyltransferase activity"/>
    <property type="evidence" value="ECO:0007669"/>
    <property type="project" value="InterPro"/>
</dbReference>
<evidence type="ECO:0000313" key="3">
    <source>
        <dbReference type="EMBL" id="KAA8501160.1"/>
    </source>
</evidence>
<dbReference type="Proteomes" id="UP000322025">
    <property type="component" value="Unassembled WGS sequence"/>
</dbReference>
<dbReference type="CDD" id="cd03812">
    <property type="entry name" value="GT4_CapH-like"/>
    <property type="match status" value="1"/>
</dbReference>
<evidence type="ECO:0000259" key="1">
    <source>
        <dbReference type="Pfam" id="PF00534"/>
    </source>
</evidence>
<feature type="domain" description="Glycosyltransferase subfamily 4-like N-terminal" evidence="2">
    <location>
        <begin position="13"/>
        <end position="175"/>
    </location>
</feature>
<dbReference type="InterPro" id="IPR028098">
    <property type="entry name" value="Glyco_trans_4-like_N"/>
</dbReference>
<dbReference type="SUPFAM" id="SSF53756">
    <property type="entry name" value="UDP-Glycosyltransferase/glycogen phosphorylase"/>
    <property type="match status" value="1"/>
</dbReference>
<dbReference type="OrthoDB" id="9804196at2"/>